<dbReference type="Proteomes" id="UP001597094">
    <property type="component" value="Unassembled WGS sequence"/>
</dbReference>
<evidence type="ECO:0000256" key="1">
    <source>
        <dbReference type="SAM" id="Phobius"/>
    </source>
</evidence>
<accession>A0ABW3SPL2</accession>
<evidence type="ECO:0000313" key="2">
    <source>
        <dbReference type="EMBL" id="MFD1186422.1"/>
    </source>
</evidence>
<keyword evidence="1" id="KW-0812">Transmembrane</keyword>
<keyword evidence="1" id="KW-1133">Transmembrane helix</keyword>
<feature type="transmembrane region" description="Helical" evidence="1">
    <location>
        <begin position="43"/>
        <end position="61"/>
    </location>
</feature>
<organism evidence="2 3">
    <name type="scientific">Pontibacter rugosus</name>
    <dbReference type="NCBI Taxonomy" id="1745966"/>
    <lineage>
        <taxon>Bacteria</taxon>
        <taxon>Pseudomonadati</taxon>
        <taxon>Bacteroidota</taxon>
        <taxon>Cytophagia</taxon>
        <taxon>Cytophagales</taxon>
        <taxon>Hymenobacteraceae</taxon>
        <taxon>Pontibacter</taxon>
    </lineage>
</organism>
<reference evidence="3" key="1">
    <citation type="journal article" date="2019" name="Int. J. Syst. Evol. Microbiol.">
        <title>The Global Catalogue of Microorganisms (GCM) 10K type strain sequencing project: providing services to taxonomists for standard genome sequencing and annotation.</title>
        <authorList>
            <consortium name="The Broad Institute Genomics Platform"/>
            <consortium name="The Broad Institute Genome Sequencing Center for Infectious Disease"/>
            <person name="Wu L."/>
            <person name="Ma J."/>
        </authorList>
    </citation>
    <scope>NUCLEOTIDE SEQUENCE [LARGE SCALE GENOMIC DNA]</scope>
    <source>
        <strain evidence="3">JCM 31319</strain>
    </source>
</reference>
<gene>
    <name evidence="2" type="ORF">ACFQ2O_09410</name>
</gene>
<keyword evidence="3" id="KW-1185">Reference proteome</keyword>
<protein>
    <submittedName>
        <fullName evidence="2">Uncharacterized protein</fullName>
    </submittedName>
</protein>
<name>A0ABW3SPL2_9BACT</name>
<dbReference type="RefSeq" id="WP_377526270.1">
    <property type="nucleotide sequence ID" value="NZ_JBHTLD010000068.1"/>
</dbReference>
<dbReference type="EMBL" id="JBHTLD010000068">
    <property type="protein sequence ID" value="MFD1186422.1"/>
    <property type="molecule type" value="Genomic_DNA"/>
</dbReference>
<evidence type="ECO:0000313" key="3">
    <source>
        <dbReference type="Proteomes" id="UP001597094"/>
    </source>
</evidence>
<keyword evidence="1" id="KW-0472">Membrane</keyword>
<sequence>MENSNTESLKSLVEDPSQLTDIINDPAGQGLSFFKRLQVKEQQYLIIAAGAVLIGYGIYLGRKNS</sequence>
<comment type="caution">
    <text evidence="2">The sequence shown here is derived from an EMBL/GenBank/DDBJ whole genome shotgun (WGS) entry which is preliminary data.</text>
</comment>
<proteinExistence type="predicted"/>